<dbReference type="Pfam" id="PF02518">
    <property type="entry name" value="HATPase_c"/>
    <property type="match status" value="1"/>
</dbReference>
<dbReference type="SUPFAM" id="SSF47384">
    <property type="entry name" value="Homodimeric domain of signal transducing histidine kinase"/>
    <property type="match status" value="1"/>
</dbReference>
<evidence type="ECO:0000256" key="2">
    <source>
        <dbReference type="ARBA" id="ARBA00012438"/>
    </source>
</evidence>
<keyword evidence="3" id="KW-0597">Phosphoprotein</keyword>
<dbReference type="FunFam" id="1.10.287.130:FF:000045">
    <property type="entry name" value="Two-component system sensor histidine kinase/response regulator"/>
    <property type="match status" value="1"/>
</dbReference>
<keyword evidence="7" id="KW-1185">Reference proteome</keyword>
<dbReference type="EMBL" id="FQUO01000005">
    <property type="protein sequence ID" value="SHF11239.1"/>
    <property type="molecule type" value="Genomic_DNA"/>
</dbReference>
<dbReference type="Proteomes" id="UP000184368">
    <property type="component" value="Unassembled WGS sequence"/>
</dbReference>
<evidence type="ECO:0000256" key="4">
    <source>
        <dbReference type="SAM" id="Phobius"/>
    </source>
</evidence>
<dbReference type="InterPro" id="IPR011123">
    <property type="entry name" value="Y_Y_Y"/>
</dbReference>
<dbReference type="Pfam" id="PF00512">
    <property type="entry name" value="HisKA"/>
    <property type="match status" value="1"/>
</dbReference>
<feature type="domain" description="Histidine kinase" evidence="5">
    <location>
        <begin position="831"/>
        <end position="1046"/>
    </location>
</feature>
<dbReference type="InterPro" id="IPR015943">
    <property type="entry name" value="WD40/YVTN_repeat-like_dom_sf"/>
</dbReference>
<dbReference type="PANTHER" id="PTHR43547:SF2">
    <property type="entry name" value="HYBRID SIGNAL TRANSDUCTION HISTIDINE KINASE C"/>
    <property type="match status" value="1"/>
</dbReference>
<name>A0A1M4YZK0_9BACT</name>
<dbReference type="InterPro" id="IPR005467">
    <property type="entry name" value="His_kinase_dom"/>
</dbReference>
<dbReference type="AlphaFoldDB" id="A0A1M4YZK0"/>
<keyword evidence="4" id="KW-0472">Membrane</keyword>
<comment type="catalytic activity">
    <reaction evidence="1">
        <text>ATP + protein L-histidine = ADP + protein N-phospho-L-histidine.</text>
        <dbReference type="EC" id="2.7.13.3"/>
    </reaction>
</comment>
<dbReference type="Gene3D" id="1.10.287.130">
    <property type="match status" value="1"/>
</dbReference>
<dbReference type="STRING" id="1302690.BUE76_22690"/>
<accession>A0A1M4YZK0</accession>
<keyword evidence="4" id="KW-0812">Transmembrane</keyword>
<dbReference type="PRINTS" id="PR00344">
    <property type="entry name" value="BCTRLSENSOR"/>
</dbReference>
<dbReference type="PROSITE" id="PS50109">
    <property type="entry name" value="HIS_KIN"/>
    <property type="match status" value="1"/>
</dbReference>
<dbReference type="Gene3D" id="2.60.40.10">
    <property type="entry name" value="Immunoglobulins"/>
    <property type="match status" value="1"/>
</dbReference>
<keyword evidence="4" id="KW-1133">Transmembrane helix</keyword>
<evidence type="ECO:0000313" key="6">
    <source>
        <dbReference type="EMBL" id="SHF11239.1"/>
    </source>
</evidence>
<dbReference type="Pfam" id="PF07494">
    <property type="entry name" value="Reg_prop"/>
    <property type="match status" value="5"/>
</dbReference>
<dbReference type="Pfam" id="PF07495">
    <property type="entry name" value="Y_Y_Y"/>
    <property type="match status" value="1"/>
</dbReference>
<dbReference type="InterPro" id="IPR036890">
    <property type="entry name" value="HATPase_C_sf"/>
</dbReference>
<dbReference type="InterPro" id="IPR004358">
    <property type="entry name" value="Sig_transdc_His_kin-like_C"/>
</dbReference>
<evidence type="ECO:0000259" key="5">
    <source>
        <dbReference type="PROSITE" id="PS50109"/>
    </source>
</evidence>
<dbReference type="Gene3D" id="2.130.10.10">
    <property type="entry name" value="YVTN repeat-like/Quinoprotein amine dehydrogenase"/>
    <property type="match status" value="2"/>
</dbReference>
<dbReference type="InterPro" id="IPR013783">
    <property type="entry name" value="Ig-like_fold"/>
</dbReference>
<dbReference type="SMART" id="SM00388">
    <property type="entry name" value="HisKA"/>
    <property type="match status" value="1"/>
</dbReference>
<dbReference type="CDD" id="cd00082">
    <property type="entry name" value="HisKA"/>
    <property type="match status" value="1"/>
</dbReference>
<dbReference type="OrthoDB" id="9809670at2"/>
<dbReference type="SUPFAM" id="SSF55874">
    <property type="entry name" value="ATPase domain of HSP90 chaperone/DNA topoisomerase II/histidine kinase"/>
    <property type="match status" value="1"/>
</dbReference>
<dbReference type="InterPro" id="IPR036097">
    <property type="entry name" value="HisK_dim/P_sf"/>
</dbReference>
<dbReference type="EC" id="2.7.13.3" evidence="2"/>
<dbReference type="SUPFAM" id="SSF101898">
    <property type="entry name" value="NHL repeat"/>
    <property type="match status" value="1"/>
</dbReference>
<reference evidence="6 7" key="1">
    <citation type="submission" date="2016-11" db="EMBL/GenBank/DDBJ databases">
        <authorList>
            <person name="Jaros S."/>
            <person name="Januszkiewicz K."/>
            <person name="Wedrychowicz H."/>
        </authorList>
    </citation>
    <scope>NUCLEOTIDE SEQUENCE [LARGE SCALE GENOMIC DNA]</scope>
    <source>
        <strain evidence="6 7">DSM 26897</strain>
    </source>
</reference>
<protein>
    <recommendedName>
        <fullName evidence="2">histidine kinase</fullName>
        <ecNumber evidence="2">2.7.13.3</ecNumber>
    </recommendedName>
</protein>
<evidence type="ECO:0000313" key="7">
    <source>
        <dbReference type="Proteomes" id="UP000184368"/>
    </source>
</evidence>
<dbReference type="SUPFAM" id="SSF50998">
    <property type="entry name" value="Quinoprotein alcohol dehydrogenase-like"/>
    <property type="match status" value="1"/>
</dbReference>
<organism evidence="6 7">
    <name type="scientific">Cnuella takakiae</name>
    <dbReference type="NCBI Taxonomy" id="1302690"/>
    <lineage>
        <taxon>Bacteria</taxon>
        <taxon>Pseudomonadati</taxon>
        <taxon>Bacteroidota</taxon>
        <taxon>Chitinophagia</taxon>
        <taxon>Chitinophagales</taxon>
        <taxon>Chitinophagaceae</taxon>
        <taxon>Cnuella</taxon>
    </lineage>
</organism>
<dbReference type="InterPro" id="IPR011110">
    <property type="entry name" value="Reg_prop"/>
</dbReference>
<dbReference type="SMART" id="SM00387">
    <property type="entry name" value="HATPase_c"/>
    <property type="match status" value="1"/>
</dbReference>
<gene>
    <name evidence="6" type="ORF">SAMN05444008_10535</name>
</gene>
<keyword evidence="6" id="KW-0808">Transferase</keyword>
<evidence type="ECO:0000256" key="3">
    <source>
        <dbReference type="ARBA" id="ARBA00022553"/>
    </source>
</evidence>
<evidence type="ECO:0000256" key="1">
    <source>
        <dbReference type="ARBA" id="ARBA00000085"/>
    </source>
</evidence>
<dbReference type="InterPro" id="IPR003661">
    <property type="entry name" value="HisK_dim/P_dom"/>
</dbReference>
<keyword evidence="6" id="KW-0418">Kinase</keyword>
<dbReference type="Gene3D" id="3.30.565.10">
    <property type="entry name" value="Histidine kinase-like ATPase, C-terminal domain"/>
    <property type="match status" value="1"/>
</dbReference>
<dbReference type="RefSeq" id="WP_083596430.1">
    <property type="nucleotide sequence ID" value="NZ_FQUO01000005.1"/>
</dbReference>
<proteinExistence type="predicted"/>
<feature type="transmembrane region" description="Helical" evidence="4">
    <location>
        <begin position="778"/>
        <end position="798"/>
    </location>
</feature>
<dbReference type="InterPro" id="IPR011047">
    <property type="entry name" value="Quinoprotein_ADH-like_sf"/>
</dbReference>
<dbReference type="PANTHER" id="PTHR43547">
    <property type="entry name" value="TWO-COMPONENT HISTIDINE KINASE"/>
    <property type="match status" value="1"/>
</dbReference>
<dbReference type="InterPro" id="IPR003594">
    <property type="entry name" value="HATPase_dom"/>
</dbReference>
<sequence>MLYRSVLHIILLLFALPLSPYCQDYSFRHYEVEAGLSNNAVICSAQDKLGFMWFGTRDGLNRFDGHSFKVYRFSNKEQESNGNNFVHALHIDAAGTLLVGTEKELYRYDAKADSFRFLTASRMPAVDEIITDRRGHIWFIAGNTLYRFAEKTGSLKLYEPQQFSWITSIGMANDGTIWVATSDGLLKKYDAVTDGFSSYDLFAHSPNRDKRWIEKIHVTGDGRIMVGTSKGGFKIFDMKTGSYRDIPLCCEKLDNLFIRTFLQATPDEWWIGTETGLFTYNQTTGVSKKLVKKSSDQFALSDNVIYTFCKDREGGIWVGTYFGGLNYYPIQHTPFQKFYHKPSENSLSGNVVREICKDHLGNLWVGTEDAGLNKLDAATGRFIQYKPDSSSGSIAYICIHNLMPDGDKLWIGTYEHGLDILNIRTGKVVRHYESGPASGLKSNFPFCLLKTREGKILVGTNIGIYSYNTRRDHFDPLHGFPANDWYLCMLEDREGTLWTGISGKGVYYRNSKTGASGSFSYSPADEKSIASNKVNAIFEDSRRQLWFATENGLCKWNPVRRNFDRYDIANGFPSNFMLSILEDEKGQLWISTTRGLTSFDPATKKVLVYTTANGLLSDQFNFSSAYRDENNRMYFGSAKGLVGFQPAVFKQSNYQPPVYITGFQIKNGEVPIGKAGSPLSRSIILTDKITLAHDQATFSIEFAALGFTAPQMVAYAYQMEGLSAGWTNLKNNRKVYFTELHPGTYTFRVKAANSSGIWNGREATLSITILPPWWASRWANTLYLVLVLLLLYGIVHLYHRRIAARNRKQVAQLKAAKEKEVLEAKIEFFTNVAHEVRTPLTLIKIPLAKALKKAEQNPEMEKSLKIIDRNTNRLIDLTNQLLDFRQVEISNYQLSFAPASISDLLNDAYQNFSSMAEQKGISFLLHLPAQPVWAHVDTDAFNKIIYNLLGNAVKYADGLATITLEHNQWKQAFVVQVKNDGPLIAPEYRQKIFEPFFRIPETRGQKGTGIGLALANSLTQLHNGSLVLDDIDGALNTFTLTIPMQQQQQDAAAKDALSRQL</sequence>
<dbReference type="FunFam" id="2.60.40.10:FF:000791">
    <property type="entry name" value="Two-component system sensor histidine kinase/response regulator"/>
    <property type="match status" value="1"/>
</dbReference>
<dbReference type="GO" id="GO:0000155">
    <property type="term" value="F:phosphorelay sensor kinase activity"/>
    <property type="evidence" value="ECO:0007669"/>
    <property type="project" value="InterPro"/>
</dbReference>